<gene>
    <name evidence="1" type="ORF">HNV11_19935</name>
</gene>
<dbReference type="AlphaFoldDB" id="A0A6M5YBG7"/>
<dbReference type="EMBL" id="CP053435">
    <property type="protein sequence ID" value="QJW91488.1"/>
    <property type="molecule type" value="Genomic_DNA"/>
</dbReference>
<organism evidence="1 2">
    <name type="scientific">Spirosoma taeanense</name>
    <dbReference type="NCBI Taxonomy" id="2735870"/>
    <lineage>
        <taxon>Bacteria</taxon>
        <taxon>Pseudomonadati</taxon>
        <taxon>Bacteroidota</taxon>
        <taxon>Cytophagia</taxon>
        <taxon>Cytophagales</taxon>
        <taxon>Cytophagaceae</taxon>
        <taxon>Spirosoma</taxon>
    </lineage>
</organism>
<dbReference type="Proteomes" id="UP000502756">
    <property type="component" value="Chromosome"/>
</dbReference>
<name>A0A6M5YBG7_9BACT</name>
<dbReference type="RefSeq" id="WP_171741338.1">
    <property type="nucleotide sequence ID" value="NZ_CP053435.1"/>
</dbReference>
<sequence>MKNRVDVNGLAEMSNGTIIVNGPAANNDGTFTITDGYLLAVGNSGMAQLPGASST</sequence>
<dbReference type="KEGG" id="stae:HNV11_19935"/>
<keyword evidence="2" id="KW-1185">Reference proteome</keyword>
<evidence type="ECO:0000313" key="2">
    <source>
        <dbReference type="Proteomes" id="UP000502756"/>
    </source>
</evidence>
<proteinExistence type="predicted"/>
<protein>
    <submittedName>
        <fullName evidence="1">Uncharacterized protein</fullName>
    </submittedName>
</protein>
<reference evidence="1 2" key="1">
    <citation type="submission" date="2020-05" db="EMBL/GenBank/DDBJ databases">
        <title>Genome sequencing of Spirosoma sp. TS118.</title>
        <authorList>
            <person name="Lee J.-H."/>
            <person name="Jeong S."/>
            <person name="Zhao L."/>
            <person name="Jung J.-H."/>
            <person name="Kim M.-K."/>
            <person name="Lim S."/>
        </authorList>
    </citation>
    <scope>NUCLEOTIDE SEQUENCE [LARGE SCALE GENOMIC DNA]</scope>
    <source>
        <strain evidence="1 2">TS118</strain>
    </source>
</reference>
<evidence type="ECO:0000313" key="1">
    <source>
        <dbReference type="EMBL" id="QJW91488.1"/>
    </source>
</evidence>
<accession>A0A6M5YBG7</accession>